<dbReference type="EMBL" id="QXDJ01000005">
    <property type="protein sequence ID" value="RII32993.1"/>
    <property type="molecule type" value="Genomic_DNA"/>
</dbReference>
<dbReference type="Proteomes" id="UP000191056">
    <property type="component" value="Unassembled WGS sequence"/>
</dbReference>
<dbReference type="Proteomes" id="UP000265930">
    <property type="component" value="Unassembled WGS sequence"/>
</dbReference>
<dbReference type="RefSeq" id="WP_079441534.1">
    <property type="nucleotide sequence ID" value="NZ_MZGT01000067.1"/>
</dbReference>
<sequence>MATSKVISTTTLSIEVQSSVDKAGDPIYTKKSFSNIKNGADPQNVFDVAQAIKGVLSANTGDVYLNESSALEQA</sequence>
<keyword evidence="4" id="KW-1185">Reference proteome</keyword>
<protein>
    <submittedName>
        <fullName evidence="3">DUF1659 domain-containing protein</fullName>
    </submittedName>
</protein>
<proteinExistence type="predicted"/>
<evidence type="ECO:0000259" key="1">
    <source>
        <dbReference type="Pfam" id="PF07872"/>
    </source>
</evidence>
<dbReference type="EMBL" id="MZGT01000067">
    <property type="protein sequence ID" value="OPJ58520.1"/>
    <property type="molecule type" value="Genomic_DNA"/>
</dbReference>
<organism evidence="2 4">
    <name type="scientific">Clostridium chromiireducens</name>
    <dbReference type="NCBI Taxonomy" id="225345"/>
    <lineage>
        <taxon>Bacteria</taxon>
        <taxon>Bacillati</taxon>
        <taxon>Bacillota</taxon>
        <taxon>Clostridia</taxon>
        <taxon>Eubacteriales</taxon>
        <taxon>Clostridiaceae</taxon>
        <taxon>Clostridium</taxon>
    </lineage>
</organism>
<reference evidence="2 4" key="1">
    <citation type="submission" date="2017-03" db="EMBL/GenBank/DDBJ databases">
        <title>Genome sequence of Clostridium chromiireducens DSM 23318.</title>
        <authorList>
            <person name="Poehlein A."/>
            <person name="Daniel R."/>
        </authorList>
    </citation>
    <scope>NUCLEOTIDE SEQUENCE [LARGE SCALE GENOMIC DNA]</scope>
    <source>
        <strain evidence="2 4">DSM 23318</strain>
    </source>
</reference>
<comment type="caution">
    <text evidence="2">The sequence shown here is derived from an EMBL/GenBank/DDBJ whole genome shotgun (WGS) entry which is preliminary data.</text>
</comment>
<reference evidence="3 5" key="2">
    <citation type="submission" date="2018-08" db="EMBL/GenBank/DDBJ databases">
        <title>Genome of Clostridium chromiireducens C1, DSM12136.</title>
        <authorList>
            <person name="Xing M."/>
            <person name="Wei Y."/>
            <person name="Ang E.L."/>
            <person name="Zhao H."/>
            <person name="Zhang Y."/>
        </authorList>
    </citation>
    <scope>NUCLEOTIDE SEQUENCE [LARGE SCALE GENOMIC DNA]</scope>
    <source>
        <strain evidence="3 5">C1</strain>
    </source>
</reference>
<evidence type="ECO:0000313" key="4">
    <source>
        <dbReference type="Proteomes" id="UP000191056"/>
    </source>
</evidence>
<accession>A0A1V4IF90</accession>
<dbReference type="Pfam" id="PF07872">
    <property type="entry name" value="DUF1659"/>
    <property type="match status" value="1"/>
</dbReference>
<dbReference type="OrthoDB" id="1936913at2"/>
<name>A0A1V4IF90_9CLOT</name>
<gene>
    <name evidence="2" type="ORF">CLCHR_38800</name>
    <name evidence="3" type="ORF">D2A34_19355</name>
</gene>
<dbReference type="InterPro" id="IPR012454">
    <property type="entry name" value="DUF1659"/>
</dbReference>
<evidence type="ECO:0000313" key="3">
    <source>
        <dbReference type="EMBL" id="RII32993.1"/>
    </source>
</evidence>
<evidence type="ECO:0000313" key="5">
    <source>
        <dbReference type="Proteomes" id="UP000265930"/>
    </source>
</evidence>
<dbReference type="STRING" id="225345.CLCHR_38800"/>
<dbReference type="AlphaFoldDB" id="A0A1V4IF90"/>
<evidence type="ECO:0000313" key="2">
    <source>
        <dbReference type="EMBL" id="OPJ58520.1"/>
    </source>
</evidence>
<feature type="domain" description="DUF1659" evidence="1">
    <location>
        <begin position="2"/>
        <end position="72"/>
    </location>
</feature>